<dbReference type="InterPro" id="IPR011009">
    <property type="entry name" value="Kinase-like_dom_sf"/>
</dbReference>
<dbReference type="GO" id="GO:0004672">
    <property type="term" value="F:protein kinase activity"/>
    <property type="evidence" value="ECO:0007669"/>
    <property type="project" value="InterPro"/>
</dbReference>
<dbReference type="InterPro" id="IPR001245">
    <property type="entry name" value="Ser-Thr/Tyr_kinase_cat_dom"/>
</dbReference>
<name>A0A4S8L200_DENBC</name>
<gene>
    <name evidence="2" type="ORF">K435DRAFT_971962</name>
</gene>
<evidence type="ECO:0000313" key="2">
    <source>
        <dbReference type="EMBL" id="THU82444.1"/>
    </source>
</evidence>
<dbReference type="InterPro" id="IPR000719">
    <property type="entry name" value="Prot_kinase_dom"/>
</dbReference>
<proteinExistence type="predicted"/>
<evidence type="ECO:0000313" key="3">
    <source>
        <dbReference type="Proteomes" id="UP000297245"/>
    </source>
</evidence>
<dbReference type="PANTHER" id="PTHR23257">
    <property type="entry name" value="SERINE-THREONINE PROTEIN KINASE"/>
    <property type="match status" value="1"/>
</dbReference>
<protein>
    <recommendedName>
        <fullName evidence="1">Protein kinase domain-containing protein</fullName>
    </recommendedName>
</protein>
<dbReference type="PROSITE" id="PS50011">
    <property type="entry name" value="PROTEIN_KINASE_DOM"/>
    <property type="match status" value="1"/>
</dbReference>
<dbReference type="EMBL" id="ML179731">
    <property type="protein sequence ID" value="THU82444.1"/>
    <property type="molecule type" value="Genomic_DNA"/>
</dbReference>
<reference evidence="2 3" key="1">
    <citation type="journal article" date="2019" name="Nat. Ecol. Evol.">
        <title>Megaphylogeny resolves global patterns of mushroom evolution.</title>
        <authorList>
            <person name="Varga T."/>
            <person name="Krizsan K."/>
            <person name="Foldi C."/>
            <person name="Dima B."/>
            <person name="Sanchez-Garcia M."/>
            <person name="Sanchez-Ramirez S."/>
            <person name="Szollosi G.J."/>
            <person name="Szarkandi J.G."/>
            <person name="Papp V."/>
            <person name="Albert L."/>
            <person name="Andreopoulos W."/>
            <person name="Angelini C."/>
            <person name="Antonin V."/>
            <person name="Barry K.W."/>
            <person name="Bougher N.L."/>
            <person name="Buchanan P."/>
            <person name="Buyck B."/>
            <person name="Bense V."/>
            <person name="Catcheside P."/>
            <person name="Chovatia M."/>
            <person name="Cooper J."/>
            <person name="Damon W."/>
            <person name="Desjardin D."/>
            <person name="Finy P."/>
            <person name="Geml J."/>
            <person name="Haridas S."/>
            <person name="Hughes K."/>
            <person name="Justo A."/>
            <person name="Karasinski D."/>
            <person name="Kautmanova I."/>
            <person name="Kiss B."/>
            <person name="Kocsube S."/>
            <person name="Kotiranta H."/>
            <person name="LaButti K.M."/>
            <person name="Lechner B.E."/>
            <person name="Liimatainen K."/>
            <person name="Lipzen A."/>
            <person name="Lukacs Z."/>
            <person name="Mihaltcheva S."/>
            <person name="Morgado L.N."/>
            <person name="Niskanen T."/>
            <person name="Noordeloos M.E."/>
            <person name="Ohm R.A."/>
            <person name="Ortiz-Santana B."/>
            <person name="Ovrebo C."/>
            <person name="Racz N."/>
            <person name="Riley R."/>
            <person name="Savchenko A."/>
            <person name="Shiryaev A."/>
            <person name="Soop K."/>
            <person name="Spirin V."/>
            <person name="Szebenyi C."/>
            <person name="Tomsovsky M."/>
            <person name="Tulloss R.E."/>
            <person name="Uehling J."/>
            <person name="Grigoriev I.V."/>
            <person name="Vagvolgyi C."/>
            <person name="Papp T."/>
            <person name="Martin F.M."/>
            <person name="Miettinen O."/>
            <person name="Hibbett D.S."/>
            <person name="Nagy L.G."/>
        </authorList>
    </citation>
    <scope>NUCLEOTIDE SEQUENCE [LARGE SCALE GENOMIC DNA]</scope>
    <source>
        <strain evidence="2 3">CBS 962.96</strain>
    </source>
</reference>
<evidence type="ECO:0000259" key="1">
    <source>
        <dbReference type="PROSITE" id="PS50011"/>
    </source>
</evidence>
<dbReference type="Proteomes" id="UP000297245">
    <property type="component" value="Unassembled WGS sequence"/>
</dbReference>
<dbReference type="GO" id="GO:0007165">
    <property type="term" value="P:signal transduction"/>
    <property type="evidence" value="ECO:0007669"/>
    <property type="project" value="TreeGrafter"/>
</dbReference>
<keyword evidence="3" id="KW-1185">Reference proteome</keyword>
<dbReference type="AlphaFoldDB" id="A0A4S8L200"/>
<dbReference type="Pfam" id="PF07714">
    <property type="entry name" value="PK_Tyr_Ser-Thr"/>
    <property type="match status" value="1"/>
</dbReference>
<organism evidence="2 3">
    <name type="scientific">Dendrothele bispora (strain CBS 962.96)</name>
    <dbReference type="NCBI Taxonomy" id="1314807"/>
    <lineage>
        <taxon>Eukaryota</taxon>
        <taxon>Fungi</taxon>
        <taxon>Dikarya</taxon>
        <taxon>Basidiomycota</taxon>
        <taxon>Agaricomycotina</taxon>
        <taxon>Agaricomycetes</taxon>
        <taxon>Agaricomycetidae</taxon>
        <taxon>Agaricales</taxon>
        <taxon>Agaricales incertae sedis</taxon>
        <taxon>Dendrothele</taxon>
    </lineage>
</organism>
<dbReference type="OrthoDB" id="3030888at2759"/>
<sequence length="224" mass="25878">MPIPRWRKTLTNQKNSSPQLLYNLSFVGHSPTSTCASKNHMLYRQCSSHLYRAELDNWRKRDVRTNEVDIYELISPHPRILPFFGIDNLTGDALFEYECNGNLWSFLIANNANKVPLTSRLVWAIEIAQGLAHLHHKGIVWADAHFGNILLTEQHHVLLADFAVSVQNPERFHEFVTVPPAPFAWPSHYYGIKPTYLRRYLLFRYHAFCATGLSIPVYSKFGAR</sequence>
<dbReference type="GO" id="GO:0005524">
    <property type="term" value="F:ATP binding"/>
    <property type="evidence" value="ECO:0007669"/>
    <property type="project" value="InterPro"/>
</dbReference>
<feature type="domain" description="Protein kinase" evidence="1">
    <location>
        <begin position="21"/>
        <end position="224"/>
    </location>
</feature>
<accession>A0A4S8L200</accession>
<dbReference type="Gene3D" id="1.10.510.10">
    <property type="entry name" value="Transferase(Phosphotransferase) domain 1"/>
    <property type="match status" value="1"/>
</dbReference>
<dbReference type="SUPFAM" id="SSF56112">
    <property type="entry name" value="Protein kinase-like (PK-like)"/>
    <property type="match status" value="1"/>
</dbReference>
<dbReference type="InterPro" id="IPR050167">
    <property type="entry name" value="Ser_Thr_protein_kinase"/>
</dbReference>
<dbReference type="GO" id="GO:0005737">
    <property type="term" value="C:cytoplasm"/>
    <property type="evidence" value="ECO:0007669"/>
    <property type="project" value="TreeGrafter"/>
</dbReference>